<sequence length="136" mass="15387">MDIQRYYHDHAAIFRQINALRELSRAGVRENAVRISELITGTASHIKFHLAAEDRVLYPALVRSGDAQVAAMSGRYQEEMQGIARAFAGFVARWRVPSRLMADPDGFRRDANVVLRALFERLQRESVELYPAAEAA</sequence>
<gene>
    <name evidence="2" type="ORF">H9L17_09650</name>
</gene>
<evidence type="ECO:0000259" key="1">
    <source>
        <dbReference type="Pfam" id="PF01814"/>
    </source>
</evidence>
<dbReference type="RefSeq" id="WP_187569259.1">
    <property type="nucleotide sequence ID" value="NZ_CP060711.1"/>
</dbReference>
<dbReference type="EMBL" id="CP060711">
    <property type="protein sequence ID" value="QNN45491.1"/>
    <property type="molecule type" value="Genomic_DNA"/>
</dbReference>
<dbReference type="Pfam" id="PF01814">
    <property type="entry name" value="Hemerythrin"/>
    <property type="match status" value="1"/>
</dbReference>
<accession>A0A7G9QQ66</accession>
<organism evidence="2 3">
    <name type="scientific">Thermomonas brevis</name>
    <dbReference type="NCBI Taxonomy" id="215691"/>
    <lineage>
        <taxon>Bacteria</taxon>
        <taxon>Pseudomonadati</taxon>
        <taxon>Pseudomonadota</taxon>
        <taxon>Gammaproteobacteria</taxon>
        <taxon>Lysobacterales</taxon>
        <taxon>Lysobacteraceae</taxon>
        <taxon>Thermomonas</taxon>
    </lineage>
</organism>
<reference evidence="2 3" key="1">
    <citation type="submission" date="2020-08" db="EMBL/GenBank/DDBJ databases">
        <title>Genome sequence of Thermomonas brevis KACC 16975T.</title>
        <authorList>
            <person name="Hyun D.-W."/>
            <person name="Bae J.-W."/>
        </authorList>
    </citation>
    <scope>NUCLEOTIDE SEQUENCE [LARGE SCALE GENOMIC DNA]</scope>
    <source>
        <strain evidence="2 3">KACC 16975</strain>
    </source>
</reference>
<proteinExistence type="predicted"/>
<dbReference type="Gene3D" id="1.20.120.520">
    <property type="entry name" value="nmb1532 protein domain like"/>
    <property type="match status" value="1"/>
</dbReference>
<dbReference type="InterPro" id="IPR012312">
    <property type="entry name" value="Hemerythrin-like"/>
</dbReference>
<evidence type="ECO:0000313" key="2">
    <source>
        <dbReference type="EMBL" id="QNN45491.1"/>
    </source>
</evidence>
<dbReference type="Proteomes" id="UP000515977">
    <property type="component" value="Chromosome"/>
</dbReference>
<name>A0A7G9QQ66_9GAMM</name>
<evidence type="ECO:0000313" key="3">
    <source>
        <dbReference type="Proteomes" id="UP000515977"/>
    </source>
</evidence>
<feature type="domain" description="Hemerythrin-like" evidence="1">
    <location>
        <begin position="3"/>
        <end position="133"/>
    </location>
</feature>
<keyword evidence="3" id="KW-1185">Reference proteome</keyword>
<protein>
    <submittedName>
        <fullName evidence="2">Hemerythrin domain-containing protein</fullName>
    </submittedName>
</protein>
<dbReference type="AlphaFoldDB" id="A0A7G9QQ66"/>
<dbReference type="KEGG" id="tbv:H9L17_09650"/>